<proteinExistence type="predicted"/>
<dbReference type="InterPro" id="IPR003787">
    <property type="entry name" value="Sulphur_relay_DsrE/F-like"/>
</dbReference>
<reference evidence="1" key="1">
    <citation type="submission" date="2023-01" db="EMBL/GenBank/DDBJ databases">
        <title>Sulfurovum sp. zt1-1 genome assembly.</title>
        <authorList>
            <person name="Wang J."/>
        </authorList>
    </citation>
    <scope>NUCLEOTIDE SEQUENCE</scope>
    <source>
        <strain evidence="1">Zt1-1</strain>
    </source>
</reference>
<evidence type="ECO:0000313" key="2">
    <source>
        <dbReference type="Proteomes" id="UP001169069"/>
    </source>
</evidence>
<protein>
    <submittedName>
        <fullName evidence="1">DsrE family protein</fullName>
    </submittedName>
</protein>
<dbReference type="EMBL" id="JAQIBD010000001">
    <property type="protein sequence ID" value="MDM5270932.1"/>
    <property type="molecule type" value="Genomic_DNA"/>
</dbReference>
<dbReference type="SUPFAM" id="SSF75169">
    <property type="entry name" value="DsrEFH-like"/>
    <property type="match status" value="1"/>
</dbReference>
<organism evidence="1 2">
    <name type="scientific">Sulfurovum zhangzhouensis</name>
    <dbReference type="NCBI Taxonomy" id="3019067"/>
    <lineage>
        <taxon>Bacteria</taxon>
        <taxon>Pseudomonadati</taxon>
        <taxon>Campylobacterota</taxon>
        <taxon>Epsilonproteobacteria</taxon>
        <taxon>Campylobacterales</taxon>
        <taxon>Sulfurovaceae</taxon>
        <taxon>Sulfurovum</taxon>
    </lineage>
</organism>
<dbReference type="Gene3D" id="3.40.1260.10">
    <property type="entry name" value="DsrEFH-like"/>
    <property type="match status" value="1"/>
</dbReference>
<comment type="caution">
    <text evidence="1">The sequence shown here is derived from an EMBL/GenBank/DDBJ whole genome shotgun (WGS) entry which is preliminary data.</text>
</comment>
<dbReference type="InterPro" id="IPR027396">
    <property type="entry name" value="DsrEFH-like"/>
</dbReference>
<sequence>MDKLLIVWSSGEVEVAKKMVLLYSSVILPRGYWDRAHLMIWGPSVKLLAENKELQEMLAKVRETGVELSCCVVCSDDYGVTEQLEAMGVEATHTGELMTEALKTDWKVVTF</sequence>
<gene>
    <name evidence="1" type="ORF">PGH07_01925</name>
</gene>
<evidence type="ECO:0000313" key="1">
    <source>
        <dbReference type="EMBL" id="MDM5270932.1"/>
    </source>
</evidence>
<keyword evidence="2" id="KW-1185">Reference proteome</keyword>
<dbReference type="Pfam" id="PF02635">
    <property type="entry name" value="DsrE"/>
    <property type="match status" value="1"/>
</dbReference>
<dbReference type="Proteomes" id="UP001169069">
    <property type="component" value="Unassembled WGS sequence"/>
</dbReference>
<dbReference type="RefSeq" id="WP_289412207.1">
    <property type="nucleotide sequence ID" value="NZ_JAQIBD010000001.1"/>
</dbReference>
<accession>A0ABT7QVQ8</accession>
<name>A0ABT7QVQ8_9BACT</name>